<proteinExistence type="inferred from homology"/>
<evidence type="ECO:0000313" key="8">
    <source>
        <dbReference type="Proteomes" id="UP000192536"/>
    </source>
</evidence>
<dbReference type="PANTHER" id="PTHR38107:SF3">
    <property type="entry name" value="LYSOZYME RRRD-RELATED"/>
    <property type="match status" value="1"/>
</dbReference>
<gene>
    <name evidence="7" type="ORF">BS640_18710</name>
</gene>
<dbReference type="HAMAP" id="MF_04136">
    <property type="entry name" value="SAR_ENDOLYSIN"/>
    <property type="match status" value="1"/>
</dbReference>
<dbReference type="Pfam" id="PF00959">
    <property type="entry name" value="Phage_lysozyme"/>
    <property type="match status" value="1"/>
</dbReference>
<dbReference type="HAMAP" id="MF_04110">
    <property type="entry name" value="ENDOLYSIN_T4"/>
    <property type="match status" value="1"/>
</dbReference>
<dbReference type="Gene3D" id="1.10.530.40">
    <property type="match status" value="1"/>
</dbReference>
<comment type="catalytic activity">
    <reaction evidence="1 6">
        <text>Hydrolysis of (1-&gt;4)-beta-linkages between N-acetylmuramic acid and N-acetyl-D-glucosamine residues in a peptidoglycan and between N-acetyl-D-glucosamine residues in chitodextrins.</text>
        <dbReference type="EC" id="3.2.1.17"/>
    </reaction>
</comment>
<evidence type="ECO:0000313" key="7">
    <source>
        <dbReference type="EMBL" id="ORJ23935.1"/>
    </source>
</evidence>
<dbReference type="InterPro" id="IPR023347">
    <property type="entry name" value="Lysozyme_dom_sf"/>
</dbReference>
<keyword evidence="3 6" id="KW-0081">Bacteriolytic enzyme</keyword>
<dbReference type="InterPro" id="IPR023346">
    <property type="entry name" value="Lysozyme-like_dom_sf"/>
</dbReference>
<dbReference type="GO" id="GO:0009253">
    <property type="term" value="P:peptidoglycan catabolic process"/>
    <property type="evidence" value="ECO:0007669"/>
    <property type="project" value="InterPro"/>
</dbReference>
<dbReference type="CDD" id="cd16900">
    <property type="entry name" value="endolysin_R21-like"/>
    <property type="match status" value="1"/>
</dbReference>
<dbReference type="InterPro" id="IPR034690">
    <property type="entry name" value="Endolysin_T4_type"/>
</dbReference>
<reference evidence="7 8" key="1">
    <citation type="journal article" date="2017" name="Int. J. Syst. Evol. Microbiol.">
        <title>Rouxiella badensis sp. nov. and Rouxiella silvae sp. nov. isolated from peat bog soil in Germany and emendation of the genus description.</title>
        <authorList>
            <person name="Le Fleche-Mateos A."/>
            <person name="Kugler J.H."/>
            <person name="Hansen S.H."/>
            <person name="Syldatk C."/>
            <person name="Hausmann R."/>
            <person name="Lomprez F."/>
            <person name="Vandenbogaert M."/>
            <person name="Manuguerra J.C."/>
            <person name="Grimont P.A."/>
        </authorList>
    </citation>
    <scope>NUCLEOTIDE SEQUENCE [LARGE SCALE GENOMIC DNA]</scope>
    <source>
        <strain evidence="7 8">DSM 100043</strain>
    </source>
</reference>
<dbReference type="EMBL" id="MRWE01000038">
    <property type="protein sequence ID" value="ORJ23935.1"/>
    <property type="molecule type" value="Genomic_DNA"/>
</dbReference>
<dbReference type="Proteomes" id="UP000192536">
    <property type="component" value="Unassembled WGS sequence"/>
</dbReference>
<evidence type="ECO:0000256" key="3">
    <source>
        <dbReference type="ARBA" id="ARBA00022638"/>
    </source>
</evidence>
<accession>A0A1X0WB45</accession>
<evidence type="ECO:0000256" key="2">
    <source>
        <dbReference type="ARBA" id="ARBA00022529"/>
    </source>
</evidence>
<dbReference type="GO" id="GO:0003796">
    <property type="term" value="F:lysozyme activity"/>
    <property type="evidence" value="ECO:0007669"/>
    <property type="project" value="UniProtKB-EC"/>
</dbReference>
<dbReference type="SUPFAM" id="SSF53955">
    <property type="entry name" value="Lysozyme-like"/>
    <property type="match status" value="1"/>
</dbReference>
<keyword evidence="2 6" id="KW-0929">Antimicrobial</keyword>
<keyword evidence="4 6" id="KW-0378">Hydrolase</keyword>
<dbReference type="AlphaFoldDB" id="A0A1X0WB45"/>
<evidence type="ECO:0000256" key="6">
    <source>
        <dbReference type="RuleBase" id="RU003788"/>
    </source>
</evidence>
<evidence type="ECO:0000256" key="4">
    <source>
        <dbReference type="ARBA" id="ARBA00022801"/>
    </source>
</evidence>
<evidence type="ECO:0000256" key="5">
    <source>
        <dbReference type="ARBA" id="ARBA00023295"/>
    </source>
</evidence>
<comment type="similarity">
    <text evidence="6">Belongs to the glycosyl hydrolase 24 family.</text>
</comment>
<dbReference type="GO" id="GO:0016998">
    <property type="term" value="P:cell wall macromolecule catabolic process"/>
    <property type="evidence" value="ECO:0007669"/>
    <property type="project" value="InterPro"/>
</dbReference>
<organism evidence="7 8">
    <name type="scientific">Rouxiella badensis</name>
    <dbReference type="NCBI Taxonomy" id="1646377"/>
    <lineage>
        <taxon>Bacteria</taxon>
        <taxon>Pseudomonadati</taxon>
        <taxon>Pseudomonadota</taxon>
        <taxon>Gammaproteobacteria</taxon>
        <taxon>Enterobacterales</taxon>
        <taxon>Yersiniaceae</taxon>
        <taxon>Rouxiella</taxon>
    </lineage>
</organism>
<dbReference type="InterPro" id="IPR043688">
    <property type="entry name" value="SAR_endolysin-like"/>
</dbReference>
<dbReference type="RefSeq" id="WP_084913094.1">
    <property type="nucleotide sequence ID" value="NZ_MRWE01000038.1"/>
</dbReference>
<keyword evidence="5 6" id="KW-0326">Glycosidase</keyword>
<dbReference type="EC" id="3.2.1.17" evidence="6"/>
<keyword evidence="8" id="KW-1185">Reference proteome</keyword>
<sequence>MRFKFPPALLRKILTTATSGAGAAGIVIVLLSGPTGVEGRRYTAYQDPGGVWTVCDGITGPDVIRGKRYTDSECDALLNKHLAPVKRVVDRAVKVPIDDYTRASLYSFAYNVGPGAFERSSLLRHLNEGNTIEACNDLRKWVYVNKQRNRGLINRREIDRQVCMMGVER</sequence>
<dbReference type="GO" id="GO:0031640">
    <property type="term" value="P:killing of cells of another organism"/>
    <property type="evidence" value="ECO:0007669"/>
    <property type="project" value="UniProtKB-KW"/>
</dbReference>
<comment type="caution">
    <text evidence="7">The sequence shown here is derived from an EMBL/GenBank/DDBJ whole genome shotgun (WGS) entry which is preliminary data.</text>
</comment>
<dbReference type="GO" id="GO:0042742">
    <property type="term" value="P:defense response to bacterium"/>
    <property type="evidence" value="ECO:0007669"/>
    <property type="project" value="UniProtKB-KW"/>
</dbReference>
<name>A0A1X0WB45_9GAMM</name>
<dbReference type="InterPro" id="IPR051018">
    <property type="entry name" value="Bacteriophage_GH24"/>
</dbReference>
<dbReference type="PANTHER" id="PTHR38107">
    <property type="match status" value="1"/>
</dbReference>
<dbReference type="InterPro" id="IPR002196">
    <property type="entry name" value="Glyco_hydro_24"/>
</dbReference>
<protein>
    <recommendedName>
        <fullName evidence="6">Lysozyme</fullName>
        <ecNumber evidence="6">3.2.1.17</ecNumber>
    </recommendedName>
</protein>
<evidence type="ECO:0000256" key="1">
    <source>
        <dbReference type="ARBA" id="ARBA00000632"/>
    </source>
</evidence>
<dbReference type="STRING" id="1646377.BS640_18710"/>